<reference evidence="2" key="1">
    <citation type="submission" date="2020-07" db="EMBL/GenBank/DDBJ databases">
        <title>Genome sequence and genetic diversity analysis of an under-domesticated orphan crop, white fonio (Digitaria exilis).</title>
        <authorList>
            <person name="Bennetzen J.L."/>
            <person name="Chen S."/>
            <person name="Ma X."/>
            <person name="Wang X."/>
            <person name="Yssel A.E.J."/>
            <person name="Chaluvadi S.R."/>
            <person name="Johnson M."/>
            <person name="Gangashetty P."/>
            <person name="Hamidou F."/>
            <person name="Sanogo M.D."/>
            <person name="Zwaenepoel A."/>
            <person name="Wallace J."/>
            <person name="Van De Peer Y."/>
            <person name="Van Deynze A."/>
        </authorList>
    </citation>
    <scope>NUCLEOTIDE SEQUENCE</scope>
    <source>
        <tissue evidence="2">Leaves</tissue>
    </source>
</reference>
<feature type="compositionally biased region" description="Polar residues" evidence="1">
    <location>
        <begin position="30"/>
        <end position="53"/>
    </location>
</feature>
<organism evidence="2 3">
    <name type="scientific">Digitaria exilis</name>
    <dbReference type="NCBI Taxonomy" id="1010633"/>
    <lineage>
        <taxon>Eukaryota</taxon>
        <taxon>Viridiplantae</taxon>
        <taxon>Streptophyta</taxon>
        <taxon>Embryophyta</taxon>
        <taxon>Tracheophyta</taxon>
        <taxon>Spermatophyta</taxon>
        <taxon>Magnoliopsida</taxon>
        <taxon>Liliopsida</taxon>
        <taxon>Poales</taxon>
        <taxon>Poaceae</taxon>
        <taxon>PACMAD clade</taxon>
        <taxon>Panicoideae</taxon>
        <taxon>Panicodae</taxon>
        <taxon>Paniceae</taxon>
        <taxon>Anthephorinae</taxon>
        <taxon>Digitaria</taxon>
    </lineage>
</organism>
<keyword evidence="3" id="KW-1185">Reference proteome</keyword>
<dbReference type="EMBL" id="JACEFO010003136">
    <property type="protein sequence ID" value="KAF8644226.1"/>
    <property type="molecule type" value="Genomic_DNA"/>
</dbReference>
<feature type="region of interest" description="Disordered" evidence="1">
    <location>
        <begin position="30"/>
        <end position="55"/>
    </location>
</feature>
<gene>
    <name evidence="2" type="ORF">HU200_066514</name>
</gene>
<dbReference type="AlphaFoldDB" id="A0A834ZX12"/>
<protein>
    <submittedName>
        <fullName evidence="2">Uncharacterized protein</fullName>
    </submittedName>
</protein>
<evidence type="ECO:0000256" key="1">
    <source>
        <dbReference type="SAM" id="MobiDB-lite"/>
    </source>
</evidence>
<dbReference type="Proteomes" id="UP000636709">
    <property type="component" value="Unassembled WGS sequence"/>
</dbReference>
<name>A0A834ZX12_9POAL</name>
<evidence type="ECO:0000313" key="3">
    <source>
        <dbReference type="Proteomes" id="UP000636709"/>
    </source>
</evidence>
<comment type="caution">
    <text evidence="2">The sequence shown here is derived from an EMBL/GenBank/DDBJ whole genome shotgun (WGS) entry which is preliminary data.</text>
</comment>
<dbReference type="OrthoDB" id="610608at2759"/>
<sequence length="97" mass="10618">MQPLFKRSVTFVDRDESDLPAKVTISNGYHRSAKSSTARTTALASQTPQSSGRYQLARSSLPELKHSATEEKEAYGFTNDGVNFTGYPVVGLQHLAI</sequence>
<proteinExistence type="predicted"/>
<evidence type="ECO:0000313" key="2">
    <source>
        <dbReference type="EMBL" id="KAF8644226.1"/>
    </source>
</evidence>
<accession>A0A834ZX12</accession>